<dbReference type="Proteomes" id="UP000789706">
    <property type="component" value="Unassembled WGS sequence"/>
</dbReference>
<evidence type="ECO:0000256" key="5">
    <source>
        <dbReference type="ARBA" id="ARBA00023163"/>
    </source>
</evidence>
<comment type="subcellular location">
    <subcellularLocation>
        <location evidence="1">Nucleus</location>
        <location evidence="1">Nucleolus</location>
    </subcellularLocation>
</comment>
<dbReference type="Pfam" id="PF17875">
    <property type="entry name" value="RPA43_OB"/>
    <property type="match status" value="1"/>
</dbReference>
<dbReference type="PANTHER" id="PTHR12709:SF5">
    <property type="entry name" value="DNA-DIRECTED RNA POLYMERASE I SUBUNIT RPA43"/>
    <property type="match status" value="1"/>
</dbReference>
<feature type="domain" description="RPA43 OB" evidence="8">
    <location>
        <begin position="106"/>
        <end position="208"/>
    </location>
</feature>
<dbReference type="GO" id="GO:0005736">
    <property type="term" value="C:RNA polymerase I complex"/>
    <property type="evidence" value="ECO:0007669"/>
    <property type="project" value="TreeGrafter"/>
</dbReference>
<name>A0A9N9BQ16_9GLOM</name>
<gene>
    <name evidence="9" type="ORF">DEBURN_LOCUS8098</name>
</gene>
<protein>
    <submittedName>
        <fullName evidence="9">4883_t:CDS:1</fullName>
    </submittedName>
</protein>
<keyword evidence="3" id="KW-0240">DNA-directed RNA polymerase</keyword>
<reference evidence="9" key="1">
    <citation type="submission" date="2021-06" db="EMBL/GenBank/DDBJ databases">
        <authorList>
            <person name="Kallberg Y."/>
            <person name="Tangrot J."/>
            <person name="Rosling A."/>
        </authorList>
    </citation>
    <scope>NUCLEOTIDE SEQUENCE</scope>
    <source>
        <strain evidence="9">AZ414A</strain>
    </source>
</reference>
<sequence>MEIDTSKYVKPIESDKSIVSESKTTPFRKVNAEMLIDLPPKAFEDFDKGVYTYMNALMMQYVDELDGIVLAYENVKLCDNTGYIYEDSPYSHFFVRADFTLWDASIGCKMVGKVVRQSPLHISLLLYDSFNVKINRQCIPDDIFEWRDNDSLYNSIFVGNQLELDKLYLEGQWYDKRTGGEITDCLMEFESTGSEIDDGVIFVLGSLQYYIILARDPETIQDSRSSCRINIQ</sequence>
<evidence type="ECO:0000313" key="9">
    <source>
        <dbReference type="EMBL" id="CAG8571352.1"/>
    </source>
</evidence>
<keyword evidence="4" id="KW-0597">Phosphoprotein</keyword>
<keyword evidence="5" id="KW-0804">Transcription</keyword>
<dbReference type="AlphaFoldDB" id="A0A9N9BQ16"/>
<dbReference type="InterPro" id="IPR045113">
    <property type="entry name" value="Rpb7-like"/>
</dbReference>
<keyword evidence="10" id="KW-1185">Reference proteome</keyword>
<evidence type="ECO:0000313" key="10">
    <source>
        <dbReference type="Proteomes" id="UP000789706"/>
    </source>
</evidence>
<dbReference type="InterPro" id="IPR005576">
    <property type="entry name" value="Rpb7-like_N"/>
</dbReference>
<dbReference type="InterPro" id="IPR036898">
    <property type="entry name" value="RNA_pol_Rpb7-like_N_sf"/>
</dbReference>
<evidence type="ECO:0000259" key="8">
    <source>
        <dbReference type="Pfam" id="PF17875"/>
    </source>
</evidence>
<evidence type="ECO:0000256" key="3">
    <source>
        <dbReference type="ARBA" id="ARBA00022478"/>
    </source>
</evidence>
<dbReference type="EMBL" id="CAJVPK010001110">
    <property type="protein sequence ID" value="CAG8571352.1"/>
    <property type="molecule type" value="Genomic_DNA"/>
</dbReference>
<dbReference type="Gene3D" id="2.40.50.1060">
    <property type="match status" value="1"/>
</dbReference>
<keyword evidence="6" id="KW-0539">Nucleus</keyword>
<evidence type="ECO:0000259" key="7">
    <source>
        <dbReference type="Pfam" id="PF03876"/>
    </source>
</evidence>
<dbReference type="GO" id="GO:0006362">
    <property type="term" value="P:transcription elongation by RNA polymerase I"/>
    <property type="evidence" value="ECO:0007669"/>
    <property type="project" value="TreeGrafter"/>
</dbReference>
<dbReference type="Gene3D" id="3.30.1490.120">
    <property type="entry name" value="RNA polymerase Rpb7-like, N-terminal domain"/>
    <property type="match status" value="1"/>
</dbReference>
<evidence type="ECO:0000256" key="1">
    <source>
        <dbReference type="ARBA" id="ARBA00004604"/>
    </source>
</evidence>
<dbReference type="InterPro" id="IPR041178">
    <property type="entry name" value="RPA43_OB"/>
</dbReference>
<comment type="caution">
    <text evidence="9">The sequence shown here is derived from an EMBL/GenBank/DDBJ whole genome shotgun (WGS) entry which is preliminary data.</text>
</comment>
<dbReference type="Pfam" id="PF03876">
    <property type="entry name" value="SHS2_Rpb7-N"/>
    <property type="match status" value="1"/>
</dbReference>
<evidence type="ECO:0000256" key="2">
    <source>
        <dbReference type="ARBA" id="ARBA00005930"/>
    </source>
</evidence>
<dbReference type="PANTHER" id="PTHR12709">
    <property type="entry name" value="DNA-DIRECTED RNA POLYMERASE II, III"/>
    <property type="match status" value="1"/>
</dbReference>
<comment type="similarity">
    <text evidence="2">Belongs to the eukaryotic RPA43 RNA polymerase subunit family.</text>
</comment>
<dbReference type="OrthoDB" id="10250504at2759"/>
<feature type="domain" description="RNA polymerase Rpb7-like N-terminal" evidence="7">
    <location>
        <begin position="33"/>
        <end position="89"/>
    </location>
</feature>
<dbReference type="GO" id="GO:0006352">
    <property type="term" value="P:DNA-templated transcription initiation"/>
    <property type="evidence" value="ECO:0007669"/>
    <property type="project" value="InterPro"/>
</dbReference>
<proteinExistence type="inferred from homology"/>
<evidence type="ECO:0000256" key="6">
    <source>
        <dbReference type="ARBA" id="ARBA00023242"/>
    </source>
</evidence>
<accession>A0A9N9BQ16</accession>
<organism evidence="9 10">
    <name type="scientific">Diversispora eburnea</name>
    <dbReference type="NCBI Taxonomy" id="1213867"/>
    <lineage>
        <taxon>Eukaryota</taxon>
        <taxon>Fungi</taxon>
        <taxon>Fungi incertae sedis</taxon>
        <taxon>Mucoromycota</taxon>
        <taxon>Glomeromycotina</taxon>
        <taxon>Glomeromycetes</taxon>
        <taxon>Diversisporales</taxon>
        <taxon>Diversisporaceae</taxon>
        <taxon>Diversispora</taxon>
    </lineage>
</organism>
<evidence type="ECO:0000256" key="4">
    <source>
        <dbReference type="ARBA" id="ARBA00022553"/>
    </source>
</evidence>